<evidence type="ECO:0000256" key="7">
    <source>
        <dbReference type="RuleBase" id="RU363107"/>
    </source>
</evidence>
<evidence type="ECO:0000313" key="9">
    <source>
        <dbReference type="EMBL" id="OEL26973.1"/>
    </source>
</evidence>
<dbReference type="AlphaFoldDB" id="A0A1E5VPD3"/>
<keyword evidence="5 7" id="KW-1133">Transmembrane helix</keyword>
<dbReference type="GO" id="GO:0005783">
    <property type="term" value="C:endoplasmic reticulum"/>
    <property type="evidence" value="ECO:0007669"/>
    <property type="project" value="UniProtKB-ARBA"/>
</dbReference>
<feature type="non-terminal residue" evidence="9">
    <location>
        <position position="1"/>
    </location>
</feature>
<dbReference type="GO" id="GO:0016020">
    <property type="term" value="C:membrane"/>
    <property type="evidence" value="ECO:0007669"/>
    <property type="project" value="UniProtKB-SubCell"/>
</dbReference>
<reference evidence="9 10" key="1">
    <citation type="submission" date="2016-09" db="EMBL/GenBank/DDBJ databases">
        <title>The draft genome of Dichanthelium oligosanthes: A C3 panicoid grass species.</title>
        <authorList>
            <person name="Studer A.J."/>
            <person name="Schnable J.C."/>
            <person name="Brutnell T.P."/>
        </authorList>
    </citation>
    <scope>NUCLEOTIDE SEQUENCE [LARGE SCALE GENOMIC DNA]</scope>
    <source>
        <strain evidence="10">cv. Kellogg 1175</strain>
        <tissue evidence="9">Leaf</tissue>
    </source>
</reference>
<feature type="region of interest" description="Disordered" evidence="8">
    <location>
        <begin position="1"/>
        <end position="20"/>
    </location>
</feature>
<accession>A0A1E5VPD3</accession>
<feature type="compositionally biased region" description="Pro residues" evidence="8">
    <location>
        <begin position="28"/>
        <end position="44"/>
    </location>
</feature>
<proteinExistence type="inferred from homology"/>
<comment type="caution">
    <text evidence="9">The sequence shown here is derived from an EMBL/GenBank/DDBJ whole genome shotgun (WGS) entry which is preliminary data.</text>
</comment>
<comment type="similarity">
    <text evidence="3 7">Belongs to the PRA1 family.</text>
</comment>
<feature type="transmembrane region" description="Helical" evidence="7">
    <location>
        <begin position="80"/>
        <end position="99"/>
    </location>
</feature>
<dbReference type="GO" id="GO:0005794">
    <property type="term" value="C:Golgi apparatus"/>
    <property type="evidence" value="ECO:0007669"/>
    <property type="project" value="TreeGrafter"/>
</dbReference>
<evidence type="ECO:0000256" key="3">
    <source>
        <dbReference type="ARBA" id="ARBA00006483"/>
    </source>
</evidence>
<organism evidence="9 10">
    <name type="scientific">Dichanthelium oligosanthes</name>
    <dbReference type="NCBI Taxonomy" id="888268"/>
    <lineage>
        <taxon>Eukaryota</taxon>
        <taxon>Viridiplantae</taxon>
        <taxon>Streptophyta</taxon>
        <taxon>Embryophyta</taxon>
        <taxon>Tracheophyta</taxon>
        <taxon>Spermatophyta</taxon>
        <taxon>Magnoliopsida</taxon>
        <taxon>Liliopsida</taxon>
        <taxon>Poales</taxon>
        <taxon>Poaceae</taxon>
        <taxon>PACMAD clade</taxon>
        <taxon>Panicoideae</taxon>
        <taxon>Panicodae</taxon>
        <taxon>Paniceae</taxon>
        <taxon>Dichantheliinae</taxon>
        <taxon>Dichanthelium</taxon>
    </lineage>
</organism>
<protein>
    <recommendedName>
        <fullName evidence="7">PRA1 family protein</fullName>
    </recommendedName>
</protein>
<dbReference type="Pfam" id="PF03208">
    <property type="entry name" value="PRA1"/>
    <property type="match status" value="1"/>
</dbReference>
<dbReference type="STRING" id="888268.A0A1E5VPD3"/>
<comment type="function">
    <text evidence="1 7">May be involved in both secretory and endocytic intracellular trafficking in the endosomal/prevacuolar compartments.</text>
</comment>
<dbReference type="Proteomes" id="UP000095767">
    <property type="component" value="Unassembled WGS sequence"/>
</dbReference>
<evidence type="ECO:0000256" key="2">
    <source>
        <dbReference type="ARBA" id="ARBA00004141"/>
    </source>
</evidence>
<gene>
    <name evidence="9" type="ORF">BAE44_0012008</name>
</gene>
<keyword evidence="4 7" id="KW-0812">Transmembrane</keyword>
<evidence type="ECO:0000256" key="8">
    <source>
        <dbReference type="SAM" id="MobiDB-lite"/>
    </source>
</evidence>
<evidence type="ECO:0000256" key="4">
    <source>
        <dbReference type="ARBA" id="ARBA00022692"/>
    </source>
</evidence>
<dbReference type="GO" id="GO:0016192">
    <property type="term" value="P:vesicle-mediated transport"/>
    <property type="evidence" value="ECO:0007669"/>
    <property type="project" value="TreeGrafter"/>
</dbReference>
<feature type="region of interest" description="Disordered" evidence="8">
    <location>
        <begin position="25"/>
        <end position="47"/>
    </location>
</feature>
<dbReference type="PANTHER" id="PTHR19317:SF12">
    <property type="entry name" value="PRA1 FAMILY PROTEIN"/>
    <property type="match status" value="1"/>
</dbReference>
<sequence length="123" mass="13248">VPARPAPAPRPPPWPAAPPLPASLLARPPVPAPPPHSAPHPPDLPHALSTSRLRRNLGYLRVNYAAVVAFSLAASLLAHLFSLLVLLSILGAWCFLYVFRASDQPIVLFGRTFTDRETLLGLV</sequence>
<keyword evidence="7" id="KW-0813">Transport</keyword>
<dbReference type="InterPro" id="IPR004895">
    <property type="entry name" value="Prenylated_rab_accept_PRA1"/>
</dbReference>
<feature type="non-terminal residue" evidence="9">
    <location>
        <position position="123"/>
    </location>
</feature>
<dbReference type="EMBL" id="LWDX02033569">
    <property type="protein sequence ID" value="OEL26973.1"/>
    <property type="molecule type" value="Genomic_DNA"/>
</dbReference>
<evidence type="ECO:0000256" key="1">
    <source>
        <dbReference type="ARBA" id="ARBA00002501"/>
    </source>
</evidence>
<keyword evidence="10" id="KW-1185">Reference proteome</keyword>
<dbReference type="PANTHER" id="PTHR19317">
    <property type="entry name" value="PRENYLATED RAB ACCEPTOR 1-RELATED"/>
    <property type="match status" value="1"/>
</dbReference>
<evidence type="ECO:0000313" key="10">
    <source>
        <dbReference type="Proteomes" id="UP000095767"/>
    </source>
</evidence>
<dbReference type="OrthoDB" id="63113at2759"/>
<keyword evidence="6 7" id="KW-0472">Membrane</keyword>
<evidence type="ECO:0000256" key="6">
    <source>
        <dbReference type="ARBA" id="ARBA00023136"/>
    </source>
</evidence>
<feature type="transmembrane region" description="Helical" evidence="7">
    <location>
        <begin position="58"/>
        <end position="74"/>
    </location>
</feature>
<evidence type="ECO:0000256" key="5">
    <source>
        <dbReference type="ARBA" id="ARBA00022989"/>
    </source>
</evidence>
<comment type="subcellular location">
    <subcellularLocation>
        <location evidence="2 7">Membrane</location>
        <topology evidence="2 7">Multi-pass membrane protein</topology>
    </subcellularLocation>
</comment>
<name>A0A1E5VPD3_9POAL</name>